<feature type="chain" id="PRO_5039211935" evidence="2">
    <location>
        <begin position="23"/>
        <end position="235"/>
    </location>
</feature>
<dbReference type="RefSeq" id="WP_203755046.1">
    <property type="nucleotide sequence ID" value="NZ_BAAAUC010000064.1"/>
</dbReference>
<dbReference type="AlphaFoldDB" id="A0A919IUK3"/>
<evidence type="ECO:0000256" key="2">
    <source>
        <dbReference type="SAM" id="SignalP"/>
    </source>
</evidence>
<feature type="region of interest" description="Disordered" evidence="1">
    <location>
        <begin position="24"/>
        <end position="93"/>
    </location>
</feature>
<reference evidence="3" key="1">
    <citation type="submission" date="2021-01" db="EMBL/GenBank/DDBJ databases">
        <title>Whole genome shotgun sequence of Actinoplanes cyaneus NBRC 14990.</title>
        <authorList>
            <person name="Komaki H."/>
            <person name="Tamura T."/>
        </authorList>
    </citation>
    <scope>NUCLEOTIDE SEQUENCE</scope>
    <source>
        <strain evidence="3">NBRC 14990</strain>
    </source>
</reference>
<organism evidence="3 4">
    <name type="scientific">Actinoplanes cyaneus</name>
    <dbReference type="NCBI Taxonomy" id="52696"/>
    <lineage>
        <taxon>Bacteria</taxon>
        <taxon>Bacillati</taxon>
        <taxon>Actinomycetota</taxon>
        <taxon>Actinomycetes</taxon>
        <taxon>Micromonosporales</taxon>
        <taxon>Micromonosporaceae</taxon>
        <taxon>Actinoplanes</taxon>
    </lineage>
</organism>
<dbReference type="EMBL" id="BOMH01000082">
    <property type="protein sequence ID" value="GID70772.1"/>
    <property type="molecule type" value="Genomic_DNA"/>
</dbReference>
<accession>A0A919IUK3</accession>
<name>A0A919IUK3_9ACTN</name>
<evidence type="ECO:0000313" key="4">
    <source>
        <dbReference type="Proteomes" id="UP000619479"/>
    </source>
</evidence>
<keyword evidence="2" id="KW-0732">Signal</keyword>
<feature type="compositionally biased region" description="Low complexity" evidence="1">
    <location>
        <begin position="62"/>
        <end position="77"/>
    </location>
</feature>
<comment type="caution">
    <text evidence="3">The sequence shown here is derived from an EMBL/GenBank/DDBJ whole genome shotgun (WGS) entry which is preliminary data.</text>
</comment>
<evidence type="ECO:0000256" key="1">
    <source>
        <dbReference type="SAM" id="MobiDB-lite"/>
    </source>
</evidence>
<proteinExistence type="predicted"/>
<feature type="compositionally biased region" description="Low complexity" evidence="1">
    <location>
        <begin position="24"/>
        <end position="46"/>
    </location>
</feature>
<feature type="signal peptide" evidence="2">
    <location>
        <begin position="1"/>
        <end position="22"/>
    </location>
</feature>
<gene>
    <name evidence="3" type="ORF">Acy02nite_86530</name>
</gene>
<evidence type="ECO:0000313" key="3">
    <source>
        <dbReference type="EMBL" id="GID70772.1"/>
    </source>
</evidence>
<keyword evidence="4" id="KW-1185">Reference proteome</keyword>
<protein>
    <submittedName>
        <fullName evidence="3">Uncharacterized protein</fullName>
    </submittedName>
</protein>
<sequence>MLHKRTGTVMVAALLLTQQACSSTTPDAAAPASATAHAPAADVTSARPTTPDKPAEPDTGDSAPSPRAPSATPVRSATGSSGDVLGGTRQVVIRPLPSSGSVVAVDGNGRLTTTDGDGGALFVLTPTGGQHLIRTATARAGGEASCMKLTPNGSNPLTIRAAACDAGDSGQLFSIRKQRAKDAAGRSTYTISSGGAYLQVSAQNGLIAEELGDGSTRTTFSFVDNGKATLPQLGD</sequence>
<dbReference type="Proteomes" id="UP000619479">
    <property type="component" value="Unassembled WGS sequence"/>
</dbReference>